<evidence type="ECO:0000256" key="8">
    <source>
        <dbReference type="ARBA" id="ARBA00022989"/>
    </source>
</evidence>
<comment type="subcellular location">
    <subcellularLocation>
        <location evidence="1">Cell membrane</location>
        <topology evidence="1">Single-pass type I membrane protein</topology>
    </subcellularLocation>
</comment>
<keyword evidence="8 19" id="KW-1133">Transmembrane helix</keyword>
<reference evidence="21" key="1">
    <citation type="submission" date="2025-08" db="UniProtKB">
        <authorList>
            <consortium name="Ensembl"/>
        </authorList>
    </citation>
    <scope>IDENTIFICATION</scope>
</reference>
<dbReference type="InterPro" id="IPR050504">
    <property type="entry name" value="IgSF_BTN/MOG"/>
</dbReference>
<accession>A0A8D0QS06</accession>
<evidence type="ECO:0000256" key="6">
    <source>
        <dbReference type="ARBA" id="ARBA00022859"/>
    </source>
</evidence>
<keyword evidence="9" id="KW-1064">Adaptive immunity</keyword>
<evidence type="ECO:0000256" key="17">
    <source>
        <dbReference type="ARBA" id="ARBA00082272"/>
    </source>
</evidence>
<feature type="domain" description="Ig-like" evidence="20">
    <location>
        <begin position="50"/>
        <end position="175"/>
    </location>
</feature>
<evidence type="ECO:0000256" key="18">
    <source>
        <dbReference type="SAM" id="MobiDB-lite"/>
    </source>
</evidence>
<feature type="compositionally biased region" description="Basic and acidic residues" evidence="18">
    <location>
        <begin position="510"/>
        <end position="519"/>
    </location>
</feature>
<keyword evidence="6" id="KW-0391">Immunity</keyword>
<dbReference type="Pfam" id="PF22705">
    <property type="entry name" value="C2-set_3"/>
    <property type="match status" value="1"/>
</dbReference>
<evidence type="ECO:0000256" key="16">
    <source>
        <dbReference type="ARBA" id="ARBA00081259"/>
    </source>
</evidence>
<dbReference type="InterPro" id="IPR013783">
    <property type="entry name" value="Ig-like_fold"/>
</dbReference>
<keyword evidence="10 19" id="KW-0472">Membrane</keyword>
<evidence type="ECO:0000256" key="14">
    <source>
        <dbReference type="ARBA" id="ARBA00068217"/>
    </source>
</evidence>
<evidence type="ECO:0000256" key="13">
    <source>
        <dbReference type="ARBA" id="ARBA00023319"/>
    </source>
</evidence>
<keyword evidence="3" id="KW-1003">Cell membrane</keyword>
<dbReference type="GO" id="GO:0005886">
    <property type="term" value="C:plasma membrane"/>
    <property type="evidence" value="ECO:0007669"/>
    <property type="project" value="UniProtKB-SubCell"/>
</dbReference>
<evidence type="ECO:0000256" key="9">
    <source>
        <dbReference type="ARBA" id="ARBA00023130"/>
    </source>
</evidence>
<feature type="region of interest" description="Disordered" evidence="18">
    <location>
        <begin position="474"/>
        <end position="519"/>
    </location>
</feature>
<dbReference type="GO" id="GO:0042104">
    <property type="term" value="P:positive regulation of activated T cell proliferation"/>
    <property type="evidence" value="ECO:0007669"/>
    <property type="project" value="UniProtKB-ARBA"/>
</dbReference>
<evidence type="ECO:0000256" key="7">
    <source>
        <dbReference type="ARBA" id="ARBA00022936"/>
    </source>
</evidence>
<name>A0A8D0QS06_PIG</name>
<keyword evidence="11" id="KW-1015">Disulfide bond</keyword>
<sequence>MGSRGPRSLVLVLPRPGGPGGRGLWGSEGSRGPSSPAARGLRPTMRLRSPRLLLLLFCGLRAVVAVSQEREVRAMVGSDVRLACVSLEEGSFDLNDVFVYWQISEPGKANAKSVVTYYLPENSSAGHSDNHYRDRAWLSLDSMRQGDFSLHLHNVTPQDEQKFNCLVFRKSLELRKILDVVVSLHVAANYSMPVVSGPSQDEELTFTCTSTNGYPRPNVYWINRTDGSLLDGALQSSTVSLNARGLYDVVSVLRIGRAPSVNVGCCIENVLLHQNLTSNQPEMFTGDKKSVPDGPAHDTLEAGSRPVLSVLGVLAMAVVVAVVTGWLCRNRCPHRSHTGRPSPHCPVGPHRSGAPGPSEPPSPPALSVSGLFHRCPGCEAGAGTCGARVTRAPARDEEGLTGGTASRDIVEAAGGRLGREGQGAPCPPELQGHGASQPHGLPPAGPADPGEWVLGAAPIPVALMKGQQLETCVPKRVGSAPSLSDSEQGGLAGPQGPGRCSASQPCSEAEEGRPVQKEA</sequence>
<evidence type="ECO:0000256" key="12">
    <source>
        <dbReference type="ARBA" id="ARBA00023180"/>
    </source>
</evidence>
<evidence type="ECO:0000256" key="2">
    <source>
        <dbReference type="ARBA" id="ARBA00007591"/>
    </source>
</evidence>
<keyword evidence="12" id="KW-0325">Glycoprotein</keyword>
<dbReference type="AlphaFoldDB" id="A0A8D0QS06"/>
<dbReference type="Pfam" id="PF07686">
    <property type="entry name" value="V-set"/>
    <property type="match status" value="1"/>
</dbReference>
<evidence type="ECO:0000313" key="21">
    <source>
        <dbReference type="Ensembl" id="ENSSSCP00025005675.1"/>
    </source>
</evidence>
<proteinExistence type="inferred from homology"/>
<feature type="region of interest" description="Disordered" evidence="18">
    <location>
        <begin position="335"/>
        <end position="368"/>
    </location>
</feature>
<evidence type="ECO:0000259" key="20">
    <source>
        <dbReference type="PROSITE" id="PS50835"/>
    </source>
</evidence>
<dbReference type="InterPro" id="IPR036179">
    <property type="entry name" value="Ig-like_dom_sf"/>
</dbReference>
<dbReference type="Ensembl" id="ENSSSCT00025014640.1">
    <property type="protein sequence ID" value="ENSSSCP00025005675.1"/>
    <property type="gene ID" value="ENSSSCG00025011082.1"/>
</dbReference>
<dbReference type="PROSITE" id="PS50835">
    <property type="entry name" value="IG_LIKE"/>
    <property type="match status" value="1"/>
</dbReference>
<evidence type="ECO:0000256" key="15">
    <source>
        <dbReference type="ARBA" id="ARBA00080938"/>
    </source>
</evidence>
<evidence type="ECO:0000256" key="1">
    <source>
        <dbReference type="ARBA" id="ARBA00004251"/>
    </source>
</evidence>
<dbReference type="Proteomes" id="UP000694727">
    <property type="component" value="Unplaced"/>
</dbReference>
<keyword evidence="7" id="KW-0075">B-cell activation</keyword>
<dbReference type="PANTHER" id="PTHR24100:SF151">
    <property type="entry name" value="ICOS LIGAND"/>
    <property type="match status" value="1"/>
</dbReference>
<dbReference type="Gene3D" id="2.60.40.10">
    <property type="entry name" value="Immunoglobulins"/>
    <property type="match status" value="2"/>
</dbReference>
<evidence type="ECO:0000313" key="22">
    <source>
        <dbReference type="Proteomes" id="UP000694727"/>
    </source>
</evidence>
<dbReference type="FunFam" id="2.60.40.10:FF:001468">
    <property type="entry name" value="ICOS ligand isoform b"/>
    <property type="match status" value="1"/>
</dbReference>
<dbReference type="SMART" id="SM00406">
    <property type="entry name" value="IGv"/>
    <property type="match status" value="1"/>
</dbReference>
<evidence type="ECO:0000256" key="19">
    <source>
        <dbReference type="SAM" id="Phobius"/>
    </source>
</evidence>
<organism evidence="21 22">
    <name type="scientific">Sus scrofa</name>
    <name type="common">Pig</name>
    <dbReference type="NCBI Taxonomy" id="9823"/>
    <lineage>
        <taxon>Eukaryota</taxon>
        <taxon>Metazoa</taxon>
        <taxon>Chordata</taxon>
        <taxon>Craniata</taxon>
        <taxon>Vertebrata</taxon>
        <taxon>Euteleostomi</taxon>
        <taxon>Mammalia</taxon>
        <taxon>Eutheria</taxon>
        <taxon>Laurasiatheria</taxon>
        <taxon>Artiodactyla</taxon>
        <taxon>Suina</taxon>
        <taxon>Suidae</taxon>
        <taxon>Sus</taxon>
    </lineage>
</organism>
<feature type="region of interest" description="Disordered" evidence="18">
    <location>
        <begin position="417"/>
        <end position="451"/>
    </location>
</feature>
<evidence type="ECO:0000256" key="5">
    <source>
        <dbReference type="ARBA" id="ARBA00022729"/>
    </source>
</evidence>
<dbReference type="GO" id="GO:0002250">
    <property type="term" value="P:adaptive immune response"/>
    <property type="evidence" value="ECO:0007669"/>
    <property type="project" value="UniProtKB-KW"/>
</dbReference>
<dbReference type="GO" id="GO:0042113">
    <property type="term" value="P:B cell activation"/>
    <property type="evidence" value="ECO:0007669"/>
    <property type="project" value="UniProtKB-KW"/>
</dbReference>
<protein>
    <recommendedName>
        <fullName evidence="14">ICOS ligand</fullName>
    </recommendedName>
    <alternativeName>
        <fullName evidence="16">B7 homolog 2</fullName>
    </alternativeName>
    <alternativeName>
        <fullName evidence="15">B7-like protein Gl50</fullName>
    </alternativeName>
    <alternativeName>
        <fullName evidence="17">B7-related protein 1</fullName>
    </alternativeName>
</protein>
<keyword evidence="5" id="KW-0732">Signal</keyword>
<evidence type="ECO:0000256" key="4">
    <source>
        <dbReference type="ARBA" id="ARBA00022692"/>
    </source>
</evidence>
<feature type="region of interest" description="Disordered" evidence="18">
    <location>
        <begin position="14"/>
        <end position="41"/>
    </location>
</feature>
<dbReference type="InterPro" id="IPR007110">
    <property type="entry name" value="Ig-like_dom"/>
</dbReference>
<dbReference type="FunFam" id="2.60.40.10:FF:000996">
    <property type="entry name" value="ICOS ligand isoform X2"/>
    <property type="match status" value="1"/>
</dbReference>
<dbReference type="GO" id="GO:0005102">
    <property type="term" value="F:signaling receptor binding"/>
    <property type="evidence" value="ECO:0007669"/>
    <property type="project" value="UniProtKB-ARBA"/>
</dbReference>
<dbReference type="InterPro" id="IPR013106">
    <property type="entry name" value="Ig_V-set"/>
</dbReference>
<dbReference type="InterPro" id="IPR053896">
    <property type="entry name" value="BTN3A2-like_Ig-C"/>
</dbReference>
<evidence type="ECO:0000256" key="3">
    <source>
        <dbReference type="ARBA" id="ARBA00022475"/>
    </source>
</evidence>
<evidence type="ECO:0000256" key="11">
    <source>
        <dbReference type="ARBA" id="ARBA00023157"/>
    </source>
</evidence>
<keyword evidence="13" id="KW-0393">Immunoglobulin domain</keyword>
<keyword evidence="4 19" id="KW-0812">Transmembrane</keyword>
<evidence type="ECO:0000256" key="10">
    <source>
        <dbReference type="ARBA" id="ARBA00023136"/>
    </source>
</evidence>
<dbReference type="PANTHER" id="PTHR24100">
    <property type="entry name" value="BUTYROPHILIN"/>
    <property type="match status" value="1"/>
</dbReference>
<dbReference type="SUPFAM" id="SSF48726">
    <property type="entry name" value="Immunoglobulin"/>
    <property type="match status" value="2"/>
</dbReference>
<feature type="transmembrane region" description="Helical" evidence="19">
    <location>
        <begin position="307"/>
        <end position="328"/>
    </location>
</feature>
<comment type="similarity">
    <text evidence="2">Belongs to the immunoglobulin superfamily. BTN/MOG family.</text>
</comment>